<evidence type="ECO:0000313" key="3">
    <source>
        <dbReference type="Proteomes" id="UP001183615"/>
    </source>
</evidence>
<feature type="transmembrane region" description="Helical" evidence="1">
    <location>
        <begin position="14"/>
        <end position="34"/>
    </location>
</feature>
<accession>A0ABU2S5H6</accession>
<keyword evidence="1" id="KW-1133">Transmembrane helix</keyword>
<gene>
    <name evidence="2" type="ORF">RM779_16700</name>
</gene>
<evidence type="ECO:0000313" key="2">
    <source>
        <dbReference type="EMBL" id="MDT0444222.1"/>
    </source>
</evidence>
<feature type="transmembrane region" description="Helical" evidence="1">
    <location>
        <begin position="40"/>
        <end position="60"/>
    </location>
</feature>
<organism evidence="2 3">
    <name type="scientific">Streptomyces johnsoniae</name>
    <dbReference type="NCBI Taxonomy" id="3075532"/>
    <lineage>
        <taxon>Bacteria</taxon>
        <taxon>Bacillati</taxon>
        <taxon>Actinomycetota</taxon>
        <taxon>Actinomycetes</taxon>
        <taxon>Kitasatosporales</taxon>
        <taxon>Streptomycetaceae</taxon>
        <taxon>Streptomyces</taxon>
    </lineage>
</organism>
<evidence type="ECO:0008006" key="4">
    <source>
        <dbReference type="Google" id="ProtNLM"/>
    </source>
</evidence>
<comment type="caution">
    <text evidence="2">The sequence shown here is derived from an EMBL/GenBank/DDBJ whole genome shotgun (WGS) entry which is preliminary data.</text>
</comment>
<sequence>MTSLFDERRRLPRALDALQSLFLAACVAGVPFLWPRTDDVVARVMIAVCLGAVPALILAFHSRVTVDTRSVRLSLFPVWRKTIRRSDIAGSRPRQIGARDLHGLGLRPTTDGALGLVMRGSDAVEIELKNGKRYVIGTGHPAALHHALSPTHDGQDAPTTPA</sequence>
<dbReference type="Proteomes" id="UP001183615">
    <property type="component" value="Unassembled WGS sequence"/>
</dbReference>
<proteinExistence type="predicted"/>
<reference evidence="3" key="1">
    <citation type="submission" date="2023-07" db="EMBL/GenBank/DDBJ databases">
        <title>30 novel species of actinomycetes from the DSMZ collection.</title>
        <authorList>
            <person name="Nouioui I."/>
        </authorList>
    </citation>
    <scope>NUCLEOTIDE SEQUENCE [LARGE SCALE GENOMIC DNA]</scope>
    <source>
        <strain evidence="3">DSM 41886</strain>
    </source>
</reference>
<dbReference type="EMBL" id="JAVREV010000008">
    <property type="protein sequence ID" value="MDT0444222.1"/>
    <property type="molecule type" value="Genomic_DNA"/>
</dbReference>
<keyword evidence="1" id="KW-0812">Transmembrane</keyword>
<keyword evidence="3" id="KW-1185">Reference proteome</keyword>
<evidence type="ECO:0000256" key="1">
    <source>
        <dbReference type="SAM" id="Phobius"/>
    </source>
</evidence>
<name>A0ABU2S5H6_9ACTN</name>
<protein>
    <recommendedName>
        <fullName evidence="4">PH domain-containing protein</fullName>
    </recommendedName>
</protein>
<keyword evidence="1" id="KW-0472">Membrane</keyword>
<dbReference type="RefSeq" id="WP_311618489.1">
    <property type="nucleotide sequence ID" value="NZ_JAVREV010000008.1"/>
</dbReference>